<dbReference type="PANTHER" id="PTHR43804">
    <property type="entry name" value="LD18447P"/>
    <property type="match status" value="1"/>
</dbReference>
<keyword evidence="4" id="KW-1185">Reference proteome</keyword>
<dbReference type="InterPro" id="IPR050057">
    <property type="entry name" value="Prokaryotic/Mito_RF"/>
</dbReference>
<dbReference type="InterPro" id="IPR000352">
    <property type="entry name" value="Pep_chain_release_fac_I"/>
</dbReference>
<reference evidence="3 4" key="1">
    <citation type="submission" date="2024-04" db="EMBL/GenBank/DDBJ databases">
        <title>WGS of bacteria from Torrens River.</title>
        <authorList>
            <person name="Wyrsch E.R."/>
            <person name="Drigo B."/>
        </authorList>
    </citation>
    <scope>NUCLEOTIDE SEQUENCE [LARGE SCALE GENOMIC DNA]</scope>
    <source>
        <strain evidence="3 4">TWI391</strain>
    </source>
</reference>
<dbReference type="InterPro" id="IPR017509">
    <property type="entry name" value="PrfH"/>
</dbReference>
<feature type="domain" description="Prokaryotic-type class I peptide chain release factors" evidence="2">
    <location>
        <begin position="117"/>
        <end position="133"/>
    </location>
</feature>
<dbReference type="RefSeq" id="WP_168126638.1">
    <property type="nucleotide sequence ID" value="NZ_JBDJLH010000002.1"/>
</dbReference>
<name>A0ABV0BYM0_9SPHI</name>
<evidence type="ECO:0000259" key="2">
    <source>
        <dbReference type="PROSITE" id="PS00745"/>
    </source>
</evidence>
<evidence type="ECO:0000313" key="3">
    <source>
        <dbReference type="EMBL" id="MEN5378579.1"/>
    </source>
</evidence>
<dbReference type="InterPro" id="IPR045853">
    <property type="entry name" value="Pep_chain_release_fac_I_sf"/>
</dbReference>
<dbReference type="Proteomes" id="UP001409291">
    <property type="component" value="Unassembled WGS sequence"/>
</dbReference>
<evidence type="ECO:0000313" key="4">
    <source>
        <dbReference type="Proteomes" id="UP001409291"/>
    </source>
</evidence>
<dbReference type="NCBIfam" id="TIGR03072">
    <property type="entry name" value="release_prfH"/>
    <property type="match status" value="1"/>
</dbReference>
<sequence length="207" mass="23696">MEVYIQLSSGKGPKECDFFLTKVLSIFKREALEKQILVTIVSQEQSEGELIRSAICKLTGHDIDIFLQSWTGSLQWTCTSPFRTFHKRKNWFIALFIVNEKNEVAISEDDILYQMIRSSGPGGQHVNKVSSAVRALHMPTGLMVVAMDTRSQLQNKKLATERLALKIMNMQDLTVKQEKDLQWHNHAEIERGNPIRVFKGIKFKCSL</sequence>
<protein>
    <submittedName>
        <fullName evidence="3">Peptide chain release factor H</fullName>
    </submittedName>
</protein>
<proteinExistence type="inferred from homology"/>
<dbReference type="EMBL" id="JBDJNQ010000007">
    <property type="protein sequence ID" value="MEN5378579.1"/>
    <property type="molecule type" value="Genomic_DNA"/>
</dbReference>
<dbReference type="PANTHER" id="PTHR43804:SF9">
    <property type="entry name" value="PEPTIDE CHAIN RELEASE FACTOR HOMOLOG-RELATED"/>
    <property type="match status" value="1"/>
</dbReference>
<accession>A0ABV0BYM0</accession>
<gene>
    <name evidence="3" type="primary">prfH</name>
    <name evidence="3" type="ORF">ABE541_15055</name>
</gene>
<comment type="caution">
    <text evidence="3">The sequence shown here is derived from an EMBL/GenBank/DDBJ whole genome shotgun (WGS) entry which is preliminary data.</text>
</comment>
<dbReference type="SUPFAM" id="SSF75620">
    <property type="entry name" value="Release factor"/>
    <property type="match status" value="1"/>
</dbReference>
<dbReference type="Pfam" id="PF00472">
    <property type="entry name" value="RF-1"/>
    <property type="match status" value="1"/>
</dbReference>
<comment type="similarity">
    <text evidence="1">Belongs to the prokaryotic/mitochondrial release factor family.</text>
</comment>
<dbReference type="Gene3D" id="3.30.70.1660">
    <property type="match status" value="1"/>
</dbReference>
<dbReference type="PROSITE" id="PS00745">
    <property type="entry name" value="RF_PROK_I"/>
    <property type="match status" value="1"/>
</dbReference>
<organism evidence="3 4">
    <name type="scientific">Sphingobacterium kitahiroshimense</name>
    <dbReference type="NCBI Taxonomy" id="470446"/>
    <lineage>
        <taxon>Bacteria</taxon>
        <taxon>Pseudomonadati</taxon>
        <taxon>Bacteroidota</taxon>
        <taxon>Sphingobacteriia</taxon>
        <taxon>Sphingobacteriales</taxon>
        <taxon>Sphingobacteriaceae</taxon>
        <taxon>Sphingobacterium</taxon>
    </lineage>
</organism>
<dbReference type="Gene3D" id="3.30.160.20">
    <property type="match status" value="1"/>
</dbReference>
<evidence type="ECO:0000256" key="1">
    <source>
        <dbReference type="ARBA" id="ARBA00010835"/>
    </source>
</evidence>